<protein>
    <submittedName>
        <fullName evidence="1">Uncharacterized protein</fullName>
    </submittedName>
</protein>
<dbReference type="EMBL" id="LR797450">
    <property type="protein sequence ID" value="CAB4217494.1"/>
    <property type="molecule type" value="Genomic_DNA"/>
</dbReference>
<evidence type="ECO:0000313" key="3">
    <source>
        <dbReference type="EMBL" id="CAB4217494.1"/>
    </source>
</evidence>
<evidence type="ECO:0000313" key="1">
    <source>
        <dbReference type="EMBL" id="CAB4185566.1"/>
    </source>
</evidence>
<dbReference type="EMBL" id="LR797197">
    <property type="protein sequence ID" value="CAB4193604.1"/>
    <property type="molecule type" value="Genomic_DNA"/>
</dbReference>
<evidence type="ECO:0000313" key="4">
    <source>
        <dbReference type="EMBL" id="CAB5231356.1"/>
    </source>
</evidence>
<dbReference type="EMBL" id="LR798430">
    <property type="protein sequence ID" value="CAB5231356.1"/>
    <property type="molecule type" value="Genomic_DNA"/>
</dbReference>
<evidence type="ECO:0000313" key="2">
    <source>
        <dbReference type="EMBL" id="CAB4193604.1"/>
    </source>
</evidence>
<accession>A0A6J5QSS5</accession>
<gene>
    <name evidence="1" type="ORF">UFOVP1127_98</name>
    <name evidence="2" type="ORF">UFOVP1242_112</name>
    <name evidence="3" type="ORF">UFOVP1492_36</name>
    <name evidence="4" type="ORF">UFOVP1580_65</name>
</gene>
<name>A0A6J5QSS5_9CAUD</name>
<sequence length="191" mass="21782">MFFKIRIKKQYSFLWIKYVTAFQSNTHCMNCLVGGRSLKIPPASKAGAHPYLPGMEYFGILNEHPFKYVYLCGVTNEYANNLHVVVRYKPGSVVIHEDQHSIVEITNAERLDIPKIAEPIDRGHHYTTCRNFMFGYAYLRDSDPYDGVPMAQINAGKPGKSGGKRRTALPIVNRPTTFAKGVHRIRLVRPR</sequence>
<dbReference type="EMBL" id="LR797075">
    <property type="protein sequence ID" value="CAB4185566.1"/>
    <property type="molecule type" value="Genomic_DNA"/>
</dbReference>
<proteinExistence type="predicted"/>
<organism evidence="1">
    <name type="scientific">uncultured Caudovirales phage</name>
    <dbReference type="NCBI Taxonomy" id="2100421"/>
    <lineage>
        <taxon>Viruses</taxon>
        <taxon>Duplodnaviria</taxon>
        <taxon>Heunggongvirae</taxon>
        <taxon>Uroviricota</taxon>
        <taxon>Caudoviricetes</taxon>
        <taxon>Peduoviridae</taxon>
        <taxon>Maltschvirus</taxon>
        <taxon>Maltschvirus maltsch</taxon>
    </lineage>
</organism>
<reference evidence="1" key="1">
    <citation type="submission" date="2020-05" db="EMBL/GenBank/DDBJ databases">
        <authorList>
            <person name="Chiriac C."/>
            <person name="Salcher M."/>
            <person name="Ghai R."/>
            <person name="Kavagutti S V."/>
        </authorList>
    </citation>
    <scope>NUCLEOTIDE SEQUENCE</scope>
</reference>